<evidence type="ECO:0000313" key="2">
    <source>
        <dbReference type="Proteomes" id="UP000183557"/>
    </source>
</evidence>
<keyword evidence="2" id="KW-1185">Reference proteome</keyword>
<dbReference type="Proteomes" id="UP000183557">
    <property type="component" value="Unassembled WGS sequence"/>
</dbReference>
<evidence type="ECO:0000313" key="1">
    <source>
        <dbReference type="EMBL" id="SFJ59995.1"/>
    </source>
</evidence>
<protein>
    <submittedName>
        <fullName evidence="1">Uncharacterized protein</fullName>
    </submittedName>
</protein>
<dbReference type="EMBL" id="FOSB01000003">
    <property type="protein sequence ID" value="SFJ59995.1"/>
    <property type="molecule type" value="Genomic_DNA"/>
</dbReference>
<gene>
    <name evidence="1" type="ORF">SAMN04487936_10322</name>
</gene>
<proteinExistence type="predicted"/>
<sequence length="214" mass="24924">MFDLHLFTVIFCNVTIMLQIFQKSETHRAVGDEQGKGWMMSKFVKGTSILGVMLLSFGIWQLTEMDQNENSEVNAIPNVMEKEETYETVYIEKEDQMEVDVSNKEMVDTRTVRSIQTSIENNEEAKQLIIGLGRGVREDLKKHDVNTDKEWKELEQDSEKKQEMIQELLALTDDEELKKLASTAQKKLEKTITDHSFDFYKQAVRPFEFLSEQL</sequence>
<dbReference type="AlphaFoldDB" id="A0A1I3SMS4"/>
<reference evidence="2" key="1">
    <citation type="submission" date="2016-10" db="EMBL/GenBank/DDBJ databases">
        <authorList>
            <person name="Varghese N."/>
            <person name="Submissions S."/>
        </authorList>
    </citation>
    <scope>NUCLEOTIDE SEQUENCE [LARGE SCALE GENOMIC DNA]</scope>
    <source>
        <strain evidence="2">CGMCC 1.3704</strain>
    </source>
</reference>
<organism evidence="1 2">
    <name type="scientific">Halobacillus dabanensis</name>
    <dbReference type="NCBI Taxonomy" id="240302"/>
    <lineage>
        <taxon>Bacteria</taxon>
        <taxon>Bacillati</taxon>
        <taxon>Bacillota</taxon>
        <taxon>Bacilli</taxon>
        <taxon>Bacillales</taxon>
        <taxon>Bacillaceae</taxon>
        <taxon>Halobacillus</taxon>
    </lineage>
</organism>
<name>A0A1I3SMS4_HALDA</name>
<accession>A0A1I3SMS4</accession>